<proteinExistence type="predicted"/>
<protein>
    <submittedName>
        <fullName evidence="1">Uncharacterized protein</fullName>
    </submittedName>
</protein>
<evidence type="ECO:0000313" key="1">
    <source>
        <dbReference type="EMBL" id="KAK1861245.1"/>
    </source>
</evidence>
<accession>A0ACC3BU13</accession>
<comment type="caution">
    <text evidence="1">The sequence shown here is derived from an EMBL/GenBank/DDBJ whole genome shotgun (WGS) entry which is preliminary data.</text>
</comment>
<evidence type="ECO:0000313" key="2">
    <source>
        <dbReference type="Proteomes" id="UP000798662"/>
    </source>
</evidence>
<gene>
    <name evidence="1" type="ORF">I4F81_003829</name>
</gene>
<name>A0ACC3BU13_PYRYE</name>
<organism evidence="1 2">
    <name type="scientific">Pyropia yezoensis</name>
    <name type="common">Susabi-nori</name>
    <name type="synonym">Porphyra yezoensis</name>
    <dbReference type="NCBI Taxonomy" id="2788"/>
    <lineage>
        <taxon>Eukaryota</taxon>
        <taxon>Rhodophyta</taxon>
        <taxon>Bangiophyceae</taxon>
        <taxon>Bangiales</taxon>
        <taxon>Bangiaceae</taxon>
        <taxon>Pyropia</taxon>
    </lineage>
</organism>
<dbReference type="Proteomes" id="UP000798662">
    <property type="component" value="Chromosome 1"/>
</dbReference>
<sequence>MAFVSGVVPLRAAAVGRRALCGGRRAVAPAAAVGRSDVRMTSTDTPAATTAADEAAQEAATAAARHAEAEKHAAGVTFDNEQGDGTSTRLTVTGTDRPGLLDALTAALNSCGVTVLRAAVSTRDDGMVNDVFTVVRGEKKLRSEDLNTVRRQVMAVLNQEPSSSSQSQARAKSLRTDAPAPGDKDGADPRTAPASVYVDHNRGISVFADNGASPDYTTFTVNAPDAPNLVSRVLQNFGYLDLNVRFAAMSSYNDEGVFRHDVYHLTGRNGKQVEEGVKEELRNNIFFMITTPSLDDVCCGSLGVASGWSGGNGGVSSAFGICRLAMHRPLSFRVLSGCFCLFGQLCSHAPSVFSRLSLPRVAPLPASPTHRIRTSHSALVAHEALFRLGSPACGSVRLPPRPFFLPCFRCVRWLQLGVWFRGSHACWCPGE</sequence>
<keyword evidence="2" id="KW-1185">Reference proteome</keyword>
<reference evidence="1" key="1">
    <citation type="submission" date="2019-11" db="EMBL/GenBank/DDBJ databases">
        <title>Nori genome reveals adaptations in red seaweeds to the harsh intertidal environment.</title>
        <authorList>
            <person name="Wang D."/>
            <person name="Mao Y."/>
        </authorList>
    </citation>
    <scope>NUCLEOTIDE SEQUENCE</scope>
    <source>
        <tissue evidence="1">Gametophyte</tissue>
    </source>
</reference>
<dbReference type="EMBL" id="CM020618">
    <property type="protein sequence ID" value="KAK1861245.1"/>
    <property type="molecule type" value="Genomic_DNA"/>
</dbReference>